<proteinExistence type="predicted"/>
<gene>
    <name evidence="3" type="ORF">ENUP19_0121G0180</name>
</gene>
<sequence length="65" mass="7571">MSDRITYDAQRNARVQYICAKCGAETSFKVKESNICCSQCQCRILYKKRTPERLSFSYLVHKVSN</sequence>
<evidence type="ECO:0000313" key="3">
    <source>
        <dbReference type="EMBL" id="GAB1222819.1"/>
    </source>
</evidence>
<dbReference type="SMART" id="SM00659">
    <property type="entry name" value="RPOLCX"/>
    <property type="match status" value="1"/>
</dbReference>
<keyword evidence="4" id="KW-1185">Reference proteome</keyword>
<protein>
    <submittedName>
        <fullName evidence="3">Uncharacterized protein</fullName>
    </submittedName>
</protein>
<dbReference type="InterPro" id="IPR006591">
    <property type="entry name" value="RNAP_P/RPABC4"/>
</dbReference>
<organism evidence="3 4">
    <name type="scientific">Entamoeba nuttalli</name>
    <dbReference type="NCBI Taxonomy" id="412467"/>
    <lineage>
        <taxon>Eukaryota</taxon>
        <taxon>Amoebozoa</taxon>
        <taxon>Evosea</taxon>
        <taxon>Archamoebae</taxon>
        <taxon>Mastigamoebida</taxon>
        <taxon>Entamoebidae</taxon>
        <taxon>Entamoeba</taxon>
    </lineage>
</organism>
<accession>A0ABQ0DIY1</accession>
<dbReference type="EMBL" id="BAAFRS010000121">
    <property type="protein sequence ID" value="GAB1222819.1"/>
    <property type="molecule type" value="Genomic_DNA"/>
</dbReference>
<reference evidence="3 4" key="1">
    <citation type="journal article" date="2019" name="PLoS Negl. Trop. Dis.">
        <title>Whole genome sequencing of Entamoeba nuttalli reveals mammalian host-related molecular signatures and a novel octapeptide-repeat surface protein.</title>
        <authorList>
            <person name="Tanaka M."/>
            <person name="Makiuchi T."/>
            <person name="Komiyama T."/>
            <person name="Shiina T."/>
            <person name="Osaki K."/>
            <person name="Tachibana H."/>
        </authorList>
    </citation>
    <scope>NUCLEOTIDE SEQUENCE [LARGE SCALE GENOMIC DNA]</scope>
    <source>
        <strain evidence="3 4">P19-061405</strain>
    </source>
</reference>
<evidence type="ECO:0000256" key="2">
    <source>
        <dbReference type="ARBA" id="ARBA00022833"/>
    </source>
</evidence>
<comment type="caution">
    <text evidence="3">The sequence shown here is derived from an EMBL/GenBank/DDBJ whole genome shotgun (WGS) entry which is preliminary data.</text>
</comment>
<evidence type="ECO:0000256" key="1">
    <source>
        <dbReference type="ARBA" id="ARBA00022723"/>
    </source>
</evidence>
<dbReference type="SUPFAM" id="SSF63393">
    <property type="entry name" value="RNA polymerase subunits"/>
    <property type="match status" value="1"/>
</dbReference>
<keyword evidence="2" id="KW-0862">Zinc</keyword>
<keyword evidence="1" id="KW-0479">Metal-binding</keyword>
<dbReference type="Gene3D" id="2.20.28.30">
    <property type="entry name" value="RNA polymerase ii, chain L"/>
    <property type="match status" value="1"/>
</dbReference>
<dbReference type="Pfam" id="PF03604">
    <property type="entry name" value="Zn_ribbon_RPAB4"/>
    <property type="match status" value="1"/>
</dbReference>
<evidence type="ECO:0000313" key="4">
    <source>
        <dbReference type="Proteomes" id="UP001628156"/>
    </source>
</evidence>
<name>A0ABQ0DIY1_9EUKA</name>
<dbReference type="InterPro" id="IPR029040">
    <property type="entry name" value="RPABC4/Spt4"/>
</dbReference>
<dbReference type="Proteomes" id="UP001628156">
    <property type="component" value="Unassembled WGS sequence"/>
</dbReference>